<organism evidence="1 2">
    <name type="scientific">Spirodela intermedia</name>
    <name type="common">Intermediate duckweed</name>
    <dbReference type="NCBI Taxonomy" id="51605"/>
    <lineage>
        <taxon>Eukaryota</taxon>
        <taxon>Viridiplantae</taxon>
        <taxon>Streptophyta</taxon>
        <taxon>Embryophyta</taxon>
        <taxon>Tracheophyta</taxon>
        <taxon>Spermatophyta</taxon>
        <taxon>Magnoliopsida</taxon>
        <taxon>Liliopsida</taxon>
        <taxon>Araceae</taxon>
        <taxon>Lemnoideae</taxon>
        <taxon>Spirodela</taxon>
    </lineage>
</organism>
<evidence type="ECO:0000313" key="1">
    <source>
        <dbReference type="EMBL" id="CAA6675059.1"/>
    </source>
</evidence>
<keyword evidence="2" id="KW-1185">Reference proteome</keyword>
<dbReference type="Proteomes" id="UP001189122">
    <property type="component" value="Unassembled WGS sequence"/>
</dbReference>
<gene>
    <name evidence="1" type="ORF">SI7747_UN021401</name>
</gene>
<sequence length="82" mass="9558">MGATMDLPVEKSTPCLPLWYQRSREGFHLLPHGEDAGERGWRRLLRRFLSKRSAARGVFSYDLESYRKNFDERGKGDNEPSK</sequence>
<evidence type="ECO:0000313" key="2">
    <source>
        <dbReference type="Proteomes" id="UP001189122"/>
    </source>
</evidence>
<comment type="caution">
    <text evidence="1">The sequence shown here is derived from an EMBL/GenBank/DDBJ whole genome shotgun (WGS) entry which is preliminary data.</text>
</comment>
<protein>
    <submittedName>
        <fullName evidence="1">Uncharacterized protein</fullName>
    </submittedName>
</protein>
<proteinExistence type="predicted"/>
<accession>A0ABN7EB37</accession>
<reference evidence="2" key="1">
    <citation type="journal article" date="2020" name="Sci. Rep.">
        <title>Chromosome-scale genome assembly for the duckweed Spirodela intermedia, integrating cytogenetic maps, PacBio and Oxford Nanopore libraries.</title>
        <authorList>
            <person name="Hoang P.T.N."/>
            <person name="Fiebig A."/>
            <person name="Novak P."/>
            <person name="Macas J."/>
            <person name="Cao H.X."/>
            <person name="Stepanenko A."/>
            <person name="Chen G."/>
            <person name="Borisjuk N."/>
            <person name="Scholz U."/>
            <person name="Schubert I."/>
        </authorList>
    </citation>
    <scope>NUCLEOTIDE SEQUENCE [LARGE SCALE GENOMIC DNA]</scope>
</reference>
<name>A0ABN7EB37_SPIIN</name>
<dbReference type="EMBL" id="CACRZD030000209">
    <property type="protein sequence ID" value="CAA6675059.1"/>
    <property type="molecule type" value="Genomic_DNA"/>
</dbReference>